<accession>A0A518CP32</accession>
<name>A0A518CP32_9PLAN</name>
<dbReference type="GO" id="GO:0004668">
    <property type="term" value="F:protein-arginine deiminase activity"/>
    <property type="evidence" value="ECO:0007669"/>
    <property type="project" value="InterPro"/>
</dbReference>
<dbReference type="SUPFAM" id="SSF55909">
    <property type="entry name" value="Pentein"/>
    <property type="match status" value="1"/>
</dbReference>
<dbReference type="EMBL" id="CP036281">
    <property type="protein sequence ID" value="QDU80986.1"/>
    <property type="molecule type" value="Genomic_DNA"/>
</dbReference>
<organism evidence="2 3">
    <name type="scientific">Polystyrenella longa</name>
    <dbReference type="NCBI Taxonomy" id="2528007"/>
    <lineage>
        <taxon>Bacteria</taxon>
        <taxon>Pseudomonadati</taxon>
        <taxon>Planctomycetota</taxon>
        <taxon>Planctomycetia</taxon>
        <taxon>Planctomycetales</taxon>
        <taxon>Planctomycetaceae</taxon>
        <taxon>Polystyrenella</taxon>
    </lineage>
</organism>
<protein>
    <submittedName>
        <fullName evidence="2">Agmatine deiminase</fullName>
        <ecNumber evidence="2">3.5.3.12</ecNumber>
    </submittedName>
</protein>
<dbReference type="RefSeq" id="WP_144996213.1">
    <property type="nucleotide sequence ID" value="NZ_CP036281.1"/>
</dbReference>
<evidence type="ECO:0000313" key="3">
    <source>
        <dbReference type="Proteomes" id="UP000317178"/>
    </source>
</evidence>
<dbReference type="GO" id="GO:0009446">
    <property type="term" value="P:putrescine biosynthetic process"/>
    <property type="evidence" value="ECO:0007669"/>
    <property type="project" value="InterPro"/>
</dbReference>
<dbReference type="Gene3D" id="3.75.10.10">
    <property type="entry name" value="L-arginine/glycine Amidinotransferase, Chain A"/>
    <property type="match status" value="1"/>
</dbReference>
<dbReference type="AlphaFoldDB" id="A0A518CP32"/>
<dbReference type="Pfam" id="PF04371">
    <property type="entry name" value="PAD_porph"/>
    <property type="match status" value="1"/>
</dbReference>
<keyword evidence="1 2" id="KW-0378">Hydrolase</keyword>
<dbReference type="PANTHER" id="PTHR31377:SF0">
    <property type="entry name" value="AGMATINE DEIMINASE-RELATED"/>
    <property type="match status" value="1"/>
</dbReference>
<proteinExistence type="predicted"/>
<keyword evidence="3" id="KW-1185">Reference proteome</keyword>
<dbReference type="KEGG" id="plon:Pla110_27230"/>
<dbReference type="PANTHER" id="PTHR31377">
    <property type="entry name" value="AGMATINE DEIMINASE-RELATED"/>
    <property type="match status" value="1"/>
</dbReference>
<dbReference type="EC" id="3.5.3.12" evidence="2"/>
<dbReference type="GO" id="GO:0047632">
    <property type="term" value="F:agmatine deiminase activity"/>
    <property type="evidence" value="ECO:0007669"/>
    <property type="project" value="UniProtKB-EC"/>
</dbReference>
<evidence type="ECO:0000313" key="2">
    <source>
        <dbReference type="EMBL" id="QDU80986.1"/>
    </source>
</evidence>
<reference evidence="2 3" key="1">
    <citation type="submission" date="2019-02" db="EMBL/GenBank/DDBJ databases">
        <title>Deep-cultivation of Planctomycetes and their phenomic and genomic characterization uncovers novel biology.</title>
        <authorList>
            <person name="Wiegand S."/>
            <person name="Jogler M."/>
            <person name="Boedeker C."/>
            <person name="Pinto D."/>
            <person name="Vollmers J."/>
            <person name="Rivas-Marin E."/>
            <person name="Kohn T."/>
            <person name="Peeters S.H."/>
            <person name="Heuer A."/>
            <person name="Rast P."/>
            <person name="Oberbeckmann S."/>
            <person name="Bunk B."/>
            <person name="Jeske O."/>
            <person name="Meyerdierks A."/>
            <person name="Storesund J.E."/>
            <person name="Kallscheuer N."/>
            <person name="Luecker S."/>
            <person name="Lage O.M."/>
            <person name="Pohl T."/>
            <person name="Merkel B.J."/>
            <person name="Hornburger P."/>
            <person name="Mueller R.-W."/>
            <person name="Bruemmer F."/>
            <person name="Labrenz M."/>
            <person name="Spormann A.M."/>
            <person name="Op den Camp H."/>
            <person name="Overmann J."/>
            <person name="Amann R."/>
            <person name="Jetten M.S.M."/>
            <person name="Mascher T."/>
            <person name="Medema M.H."/>
            <person name="Devos D.P."/>
            <person name="Kaster A.-K."/>
            <person name="Ovreas L."/>
            <person name="Rohde M."/>
            <person name="Galperin M.Y."/>
            <person name="Jogler C."/>
        </authorList>
    </citation>
    <scope>NUCLEOTIDE SEQUENCE [LARGE SCALE GENOMIC DNA]</scope>
    <source>
        <strain evidence="2 3">Pla110</strain>
    </source>
</reference>
<dbReference type="InterPro" id="IPR007466">
    <property type="entry name" value="Peptidyl-Arg-deiminase_porph"/>
</dbReference>
<sequence>MTTPRELGFRMPAEWEPHASTWLSWPHNEKSWPGKIEKVFPAYAKLVAALAESEPVHINMNSPEMEKQARTHLKHAGAAGEIHFHQFPTNDAWCRDHGAIFVVNDQELAAVNWKYNAWGGKYPHDLDDEIPSQMAEHLGIRCFDAPMVLEGGSIEVNGQGLLMTTEACLLHPNRNPDLNREQIEQYLSDYLNVSEFLWLGDGIVGDDTDGHIDDLARFVSPETIVTTVETEPDDPNFEILHENLDRLKNFRTAAGKAFDIVELPMPQAVVWERERLPATYANFYISNEAVIVPGYDAKSDEIARGILQDLFPSRKIVVIDCIDIIWGLGAFHCLTQQVPARN</sequence>
<gene>
    <name evidence="2" type="primary">aguA</name>
    <name evidence="2" type="ORF">Pla110_27230</name>
</gene>
<dbReference type="Proteomes" id="UP000317178">
    <property type="component" value="Chromosome"/>
</dbReference>
<dbReference type="OrthoDB" id="9808013at2"/>
<evidence type="ECO:0000256" key="1">
    <source>
        <dbReference type="ARBA" id="ARBA00022801"/>
    </source>
</evidence>